<evidence type="ECO:0000313" key="2">
    <source>
        <dbReference type="EMBL" id="MDL5055871.1"/>
    </source>
</evidence>
<reference evidence="2 3" key="1">
    <citation type="submission" date="2023-06" db="EMBL/GenBank/DDBJ databases">
        <title>Whole genome sequence of Oscillatoria calcuttensis NRMC-F 0142.</title>
        <authorList>
            <person name="Shakena Fathima T."/>
            <person name="Muralitharan G."/>
            <person name="Thajuddin N."/>
        </authorList>
    </citation>
    <scope>NUCLEOTIDE SEQUENCE [LARGE SCALE GENOMIC DNA]</scope>
    <source>
        <strain evidence="2 3">NRMC-F 0142</strain>
    </source>
</reference>
<dbReference type="Pfam" id="PF04448">
    <property type="entry name" value="DUF551"/>
    <property type="match status" value="1"/>
</dbReference>
<gene>
    <name evidence="2" type="ORF">QQ055_00010</name>
</gene>
<dbReference type="EMBL" id="JASVEJ010000001">
    <property type="protein sequence ID" value="MDL5055871.1"/>
    <property type="molecule type" value="Genomic_DNA"/>
</dbReference>
<dbReference type="RefSeq" id="WP_286003980.1">
    <property type="nucleotide sequence ID" value="NZ_JASVEJ010000001.1"/>
</dbReference>
<dbReference type="InterPro" id="IPR007539">
    <property type="entry name" value="DUF551"/>
</dbReference>
<dbReference type="Proteomes" id="UP001230986">
    <property type="component" value="Unassembled WGS sequence"/>
</dbReference>
<accession>A0ABT7LUZ0</accession>
<evidence type="ECO:0000313" key="3">
    <source>
        <dbReference type="Proteomes" id="UP001230986"/>
    </source>
</evidence>
<comment type="caution">
    <text evidence="2">The sequence shown here is derived from an EMBL/GenBank/DDBJ whole genome shotgun (WGS) entry which is preliminary data.</text>
</comment>
<name>A0ABT7LUZ0_9CYAN</name>
<feature type="domain" description="DUF551" evidence="1">
    <location>
        <begin position="69"/>
        <end position="132"/>
    </location>
</feature>
<evidence type="ECO:0000259" key="1">
    <source>
        <dbReference type="Pfam" id="PF04448"/>
    </source>
</evidence>
<organism evidence="2 3">
    <name type="scientific">Geitlerinema calcuttense NRMC-F 0142</name>
    <dbReference type="NCBI Taxonomy" id="2922238"/>
    <lineage>
        <taxon>Bacteria</taxon>
        <taxon>Bacillati</taxon>
        <taxon>Cyanobacteriota</taxon>
        <taxon>Cyanophyceae</taxon>
        <taxon>Geitlerinematales</taxon>
        <taxon>Geitlerinemataceae</taxon>
        <taxon>Geitlerinema</taxon>
    </lineage>
</organism>
<sequence length="137" mass="16019">MSEQINEAIKFTCRPRDSRSRRWRKKMTKPNTESARAFFEKEYAKPNFNTIETMETFAQQCVDAALAEKWIKCEDRLPDYDTLPSDEDDDPRILIATAKGKVFVANYGSTFYNVCDESKRITDVIAWMPLPEYTEQI</sequence>
<keyword evidence="3" id="KW-1185">Reference proteome</keyword>
<proteinExistence type="predicted"/>
<protein>
    <submittedName>
        <fullName evidence="2">DUF551 domain-containing protein</fullName>
    </submittedName>
</protein>